<dbReference type="InterPro" id="IPR017520">
    <property type="entry name" value="CHP03086"/>
</dbReference>
<dbReference type="NCBIfam" id="TIGR03083">
    <property type="entry name" value="maleylpyruvate isomerase family mycothiol-dependent enzyme"/>
    <property type="match status" value="1"/>
</dbReference>
<dbReference type="Proteomes" id="UP001257739">
    <property type="component" value="Unassembled WGS sequence"/>
</dbReference>
<feature type="domain" description="DinB-like" evidence="1">
    <location>
        <begin position="10"/>
        <end position="122"/>
    </location>
</feature>
<reference evidence="2 3" key="1">
    <citation type="submission" date="2023-07" db="EMBL/GenBank/DDBJ databases">
        <title>Sorghum-associated microbial communities from plants grown in Nebraska, USA.</title>
        <authorList>
            <person name="Schachtman D."/>
        </authorList>
    </citation>
    <scope>NUCLEOTIDE SEQUENCE [LARGE SCALE GENOMIC DNA]</scope>
    <source>
        <strain evidence="2 3">BE248</strain>
    </source>
</reference>
<dbReference type="SUPFAM" id="SSF109854">
    <property type="entry name" value="DinB/YfiT-like putative metalloenzymes"/>
    <property type="match status" value="1"/>
</dbReference>
<dbReference type="InterPro" id="IPR034660">
    <property type="entry name" value="DinB/YfiT-like"/>
</dbReference>
<accession>A0ABU1UP32</accession>
<dbReference type="RefSeq" id="WP_309969622.1">
    <property type="nucleotide sequence ID" value="NZ_JAVDWH010000001.1"/>
</dbReference>
<keyword evidence="3" id="KW-1185">Reference proteome</keyword>
<dbReference type="Gene3D" id="1.20.120.450">
    <property type="entry name" value="dinb family like domain"/>
    <property type="match status" value="1"/>
</dbReference>
<evidence type="ECO:0000313" key="3">
    <source>
        <dbReference type="Proteomes" id="UP001257739"/>
    </source>
</evidence>
<dbReference type="EMBL" id="JAVDWH010000001">
    <property type="protein sequence ID" value="MDR7086900.1"/>
    <property type="molecule type" value="Genomic_DNA"/>
</dbReference>
<dbReference type="InterPro" id="IPR024775">
    <property type="entry name" value="DinB-like"/>
</dbReference>
<gene>
    <name evidence="2" type="ORF">J2X11_001739</name>
</gene>
<sequence length="196" mass="21022">MEPAESLARYRRRADAFESLVVATPDNLWSAQSPCDDWDARGVVDHIVVMHDVMLRPVGLSPSAGPSVAEDPLRAFRRARADVEALLTDSDIATRMTSSPAGELSVSEMVDQVISQDLVHHGWDLAMATGQDATMHPGDVEELLPVVASLPDEVYIPGAYGPDIVVLGPKVAVPSDASAQDQLLGLLGRDPHWVAP</sequence>
<organism evidence="2 3">
    <name type="scientific">Aeromicrobium panaciterrae</name>
    <dbReference type="NCBI Taxonomy" id="363861"/>
    <lineage>
        <taxon>Bacteria</taxon>
        <taxon>Bacillati</taxon>
        <taxon>Actinomycetota</taxon>
        <taxon>Actinomycetes</taxon>
        <taxon>Propionibacteriales</taxon>
        <taxon>Nocardioidaceae</taxon>
        <taxon>Aeromicrobium</taxon>
    </lineage>
</organism>
<comment type="caution">
    <text evidence="2">The sequence shown here is derived from an EMBL/GenBank/DDBJ whole genome shotgun (WGS) entry which is preliminary data.</text>
</comment>
<dbReference type="Pfam" id="PF12867">
    <property type="entry name" value="DinB_2"/>
    <property type="match status" value="1"/>
</dbReference>
<name>A0ABU1UP32_9ACTN</name>
<proteinExistence type="predicted"/>
<evidence type="ECO:0000259" key="1">
    <source>
        <dbReference type="Pfam" id="PF12867"/>
    </source>
</evidence>
<evidence type="ECO:0000313" key="2">
    <source>
        <dbReference type="EMBL" id="MDR7086900.1"/>
    </source>
</evidence>
<dbReference type="InterPro" id="IPR017517">
    <property type="entry name" value="Maleyloyr_isom"/>
</dbReference>
<protein>
    <submittedName>
        <fullName evidence="2">Uncharacterized protein (TIGR03086 family)</fullName>
    </submittedName>
</protein>
<dbReference type="NCBIfam" id="TIGR03086">
    <property type="entry name" value="TIGR03086 family metal-binding protein"/>
    <property type="match status" value="1"/>
</dbReference>